<dbReference type="PANTHER" id="PTHR36492">
    <property type="match status" value="1"/>
</dbReference>
<evidence type="ECO:0000313" key="3">
    <source>
        <dbReference type="Proteomes" id="UP000632849"/>
    </source>
</evidence>
<dbReference type="Proteomes" id="UP000632849">
    <property type="component" value="Unassembled WGS sequence"/>
</dbReference>
<reference evidence="2" key="2">
    <citation type="submission" date="2020-09" db="EMBL/GenBank/DDBJ databases">
        <authorList>
            <person name="Sun Q."/>
            <person name="Ohkuma M."/>
        </authorList>
    </citation>
    <scope>NUCLEOTIDE SEQUENCE</scope>
    <source>
        <strain evidence="2">JCM 4122</strain>
    </source>
</reference>
<dbReference type="InterPro" id="IPR029052">
    <property type="entry name" value="Metallo-depent_PP-like"/>
</dbReference>
<reference evidence="2" key="1">
    <citation type="journal article" date="2014" name="Int. J. Syst. Evol. Microbiol.">
        <title>Complete genome sequence of Corynebacterium casei LMG S-19264T (=DSM 44701T), isolated from a smear-ripened cheese.</title>
        <authorList>
            <consortium name="US DOE Joint Genome Institute (JGI-PGF)"/>
            <person name="Walter F."/>
            <person name="Albersmeier A."/>
            <person name="Kalinowski J."/>
            <person name="Ruckert C."/>
        </authorList>
    </citation>
    <scope>NUCLEOTIDE SEQUENCE</scope>
    <source>
        <strain evidence="2">JCM 4122</strain>
    </source>
</reference>
<comment type="caution">
    <text evidence="2">The sequence shown here is derived from an EMBL/GenBank/DDBJ whole genome shotgun (WGS) entry which is preliminary data.</text>
</comment>
<dbReference type="InterPro" id="IPR052963">
    <property type="entry name" value="Pantetheine_PDE"/>
</dbReference>
<protein>
    <submittedName>
        <fullName evidence="2">Metallophosphoesterase</fullName>
    </submittedName>
</protein>
<evidence type="ECO:0000259" key="1">
    <source>
        <dbReference type="Pfam" id="PF00149"/>
    </source>
</evidence>
<organism evidence="2 3">
    <name type="scientific">Streptomyces filamentosus</name>
    <name type="common">Streptomyces roseosporus</name>
    <dbReference type="NCBI Taxonomy" id="67294"/>
    <lineage>
        <taxon>Bacteria</taxon>
        <taxon>Bacillati</taxon>
        <taxon>Actinomycetota</taxon>
        <taxon>Actinomycetes</taxon>
        <taxon>Kitasatosporales</taxon>
        <taxon>Streptomycetaceae</taxon>
        <taxon>Streptomyces</taxon>
    </lineage>
</organism>
<dbReference type="Gene3D" id="3.60.21.10">
    <property type="match status" value="1"/>
</dbReference>
<dbReference type="AlphaFoldDB" id="A0A919EHJ9"/>
<proteinExistence type="predicted"/>
<gene>
    <name evidence="2" type="ORF">GCM10017667_03230</name>
</gene>
<keyword evidence="3" id="KW-1185">Reference proteome</keyword>
<dbReference type="Pfam" id="PF00149">
    <property type="entry name" value="Metallophos"/>
    <property type="match status" value="1"/>
</dbReference>
<feature type="domain" description="Calcineurin-like phosphoesterase" evidence="1">
    <location>
        <begin position="5"/>
        <end position="239"/>
    </location>
</feature>
<sequence>MPLSRLLAVSDLHTGMADNREVVAGIRPTSDRDWLLVAGDVAEISTEIESTMKALADRFSTVVWAPGNHELWTVPHDPVRLRGEERYRHLVELMRGLGVVTPEDPYPVWEGPEENLTIAPLFVHYDYSFRPDPSLTPEQSLARAHESGVVCTDEFMLHPEPYGGMAEWCRRRVELTERRLAAVDPGTRLVMVNHYPLVSAPTRVLRYPEFAQWCGTERTADWHLRFPTAAVVYGHLHIPRTTWHDGVRFEEVSLGYPREWRARGIVRPVPRQVFPHPER</sequence>
<name>A0A919EHJ9_STRFL</name>
<dbReference type="InterPro" id="IPR004843">
    <property type="entry name" value="Calcineurin-like_PHP"/>
</dbReference>
<dbReference type="EMBL" id="BNBE01000001">
    <property type="protein sequence ID" value="GHF79127.1"/>
    <property type="molecule type" value="Genomic_DNA"/>
</dbReference>
<dbReference type="GO" id="GO:0016787">
    <property type="term" value="F:hydrolase activity"/>
    <property type="evidence" value="ECO:0007669"/>
    <property type="project" value="InterPro"/>
</dbReference>
<evidence type="ECO:0000313" key="2">
    <source>
        <dbReference type="EMBL" id="GHF79127.1"/>
    </source>
</evidence>
<accession>A0A919EHJ9</accession>
<dbReference type="SUPFAM" id="SSF56300">
    <property type="entry name" value="Metallo-dependent phosphatases"/>
    <property type="match status" value="1"/>
</dbReference>
<dbReference type="CDD" id="cd00838">
    <property type="entry name" value="MPP_superfamily"/>
    <property type="match status" value="1"/>
</dbReference>
<dbReference type="PANTHER" id="PTHR36492:SF2">
    <property type="entry name" value="[ACYL-CARRIER-PROTEIN] PHOSPHODIESTERASE PPTH"/>
    <property type="match status" value="1"/>
</dbReference>